<proteinExistence type="predicted"/>
<comment type="caution">
    <text evidence="2">The sequence shown here is derived from an EMBL/GenBank/DDBJ whole genome shotgun (WGS) entry which is preliminary data.</text>
</comment>
<keyword evidence="1" id="KW-0812">Transmembrane</keyword>
<reference evidence="3" key="1">
    <citation type="journal article" date="2024" name="IScience">
        <title>Strigolactones Initiate the Formation of Haustorium-like Structures in Castilleja.</title>
        <authorList>
            <person name="Buerger M."/>
            <person name="Peterson D."/>
            <person name="Chory J."/>
        </authorList>
    </citation>
    <scope>NUCLEOTIDE SEQUENCE [LARGE SCALE GENOMIC DNA]</scope>
</reference>
<feature type="transmembrane region" description="Helical" evidence="1">
    <location>
        <begin position="15"/>
        <end position="37"/>
    </location>
</feature>
<evidence type="ECO:0000313" key="2">
    <source>
        <dbReference type="EMBL" id="KAL3617862.1"/>
    </source>
</evidence>
<dbReference type="AlphaFoldDB" id="A0ABD3BKQ6"/>
<keyword evidence="3" id="KW-1185">Reference proteome</keyword>
<dbReference type="Pfam" id="PF02450">
    <property type="entry name" value="LCAT"/>
    <property type="match status" value="2"/>
</dbReference>
<gene>
    <name evidence="2" type="ORF">CASFOL_038183</name>
</gene>
<keyword evidence="1" id="KW-1133">Transmembrane helix</keyword>
<dbReference type="PANTHER" id="PTHR11440">
    <property type="entry name" value="LECITHIN-CHOLESTEROL ACYLTRANSFERASE-RELATED"/>
    <property type="match status" value="1"/>
</dbReference>
<sequence>MSLQKPIYNSSKFPIFNYLAMNLHIKMAAVLSIAIMLNYGCTKMSSAALHPIILIPGSGGNQLEARLTEKYNPSSFWCNRWNPVNKDPDGWFRLWFDPTVLFGPFTKCFNQRMMVYYDPGEDDYHNAPGVETRVPSFGSTNALLYLNPNLKGITSYMEPLVRALEQVGYSRGENIFGAPYDFRYGLAAQGHPSRVSSKFLSDLKTLIESTSASNKGKPVILLSHSLGGLFALHLLDQNSIQWCQKYIKHFIALSAPWGGTVEQMSTFASGNTLGVPIVDPLLVREEQRSSPSNLWLLPSPTVFGKTRPLVITPNGSYSGSDIADFLTDIGFSEGVRPYETRVLPLVESLPKPRVPVSCVVGSGVKTPETFFYGESGFDKRPEVVYGDGDGTVNTISLLALESAWDGRENQSVKVIEIPGVSHTSILNEKSAIGKIISEVCVINSEISQSLQVLSDKTDKLLTV</sequence>
<accession>A0ABD3BKQ6</accession>
<dbReference type="InterPro" id="IPR003386">
    <property type="entry name" value="LACT/PDAT_acylTrfase"/>
</dbReference>
<evidence type="ECO:0000256" key="1">
    <source>
        <dbReference type="SAM" id="Phobius"/>
    </source>
</evidence>
<dbReference type="Gene3D" id="3.40.50.1820">
    <property type="entry name" value="alpha/beta hydrolase"/>
    <property type="match status" value="2"/>
</dbReference>
<protein>
    <submittedName>
        <fullName evidence="2">Uncharacterized protein</fullName>
    </submittedName>
</protein>
<dbReference type="SUPFAM" id="SSF53474">
    <property type="entry name" value="alpha/beta-Hydrolases"/>
    <property type="match status" value="1"/>
</dbReference>
<keyword evidence="1" id="KW-0472">Membrane</keyword>
<organism evidence="2 3">
    <name type="scientific">Castilleja foliolosa</name>
    <dbReference type="NCBI Taxonomy" id="1961234"/>
    <lineage>
        <taxon>Eukaryota</taxon>
        <taxon>Viridiplantae</taxon>
        <taxon>Streptophyta</taxon>
        <taxon>Embryophyta</taxon>
        <taxon>Tracheophyta</taxon>
        <taxon>Spermatophyta</taxon>
        <taxon>Magnoliopsida</taxon>
        <taxon>eudicotyledons</taxon>
        <taxon>Gunneridae</taxon>
        <taxon>Pentapetalae</taxon>
        <taxon>asterids</taxon>
        <taxon>lamiids</taxon>
        <taxon>Lamiales</taxon>
        <taxon>Orobanchaceae</taxon>
        <taxon>Pedicularideae</taxon>
        <taxon>Castillejinae</taxon>
        <taxon>Castilleja</taxon>
    </lineage>
</organism>
<dbReference type="Proteomes" id="UP001632038">
    <property type="component" value="Unassembled WGS sequence"/>
</dbReference>
<dbReference type="InterPro" id="IPR029058">
    <property type="entry name" value="AB_hydrolase_fold"/>
</dbReference>
<evidence type="ECO:0000313" key="3">
    <source>
        <dbReference type="Proteomes" id="UP001632038"/>
    </source>
</evidence>
<name>A0ABD3BKQ6_9LAMI</name>
<dbReference type="EMBL" id="JAVIJP010000081">
    <property type="protein sequence ID" value="KAL3617862.1"/>
    <property type="molecule type" value="Genomic_DNA"/>
</dbReference>